<dbReference type="GeneID" id="113494029"/>
<dbReference type="Proteomes" id="UP000322000">
    <property type="component" value="Chromosome 5"/>
</dbReference>
<name>A0A7E5VI06_TRINI</name>
<dbReference type="Pfam" id="PF14924">
    <property type="entry name" value="MAP10_N"/>
    <property type="match status" value="1"/>
</dbReference>
<evidence type="ECO:0000256" key="1">
    <source>
        <dbReference type="SAM" id="MobiDB-lite"/>
    </source>
</evidence>
<proteinExistence type="predicted"/>
<organism evidence="2 3">
    <name type="scientific">Trichoplusia ni</name>
    <name type="common">Cabbage looper</name>
    <dbReference type="NCBI Taxonomy" id="7111"/>
    <lineage>
        <taxon>Eukaryota</taxon>
        <taxon>Metazoa</taxon>
        <taxon>Ecdysozoa</taxon>
        <taxon>Arthropoda</taxon>
        <taxon>Hexapoda</taxon>
        <taxon>Insecta</taxon>
        <taxon>Pterygota</taxon>
        <taxon>Neoptera</taxon>
        <taxon>Endopterygota</taxon>
        <taxon>Lepidoptera</taxon>
        <taxon>Glossata</taxon>
        <taxon>Ditrysia</taxon>
        <taxon>Noctuoidea</taxon>
        <taxon>Noctuidae</taxon>
        <taxon>Plusiinae</taxon>
        <taxon>Trichoplusia</taxon>
    </lineage>
</organism>
<accession>A0A7E5VI06</accession>
<evidence type="ECO:0000313" key="2">
    <source>
        <dbReference type="Proteomes" id="UP000322000"/>
    </source>
</evidence>
<feature type="region of interest" description="Disordered" evidence="1">
    <location>
        <begin position="541"/>
        <end position="585"/>
    </location>
</feature>
<reference evidence="3" key="1">
    <citation type="submission" date="2025-08" db="UniProtKB">
        <authorList>
            <consortium name="RefSeq"/>
        </authorList>
    </citation>
    <scope>IDENTIFICATION</scope>
</reference>
<dbReference type="InParanoid" id="A0A7E5VI06"/>
<dbReference type="OrthoDB" id="7682862at2759"/>
<evidence type="ECO:0000313" key="3">
    <source>
        <dbReference type="RefSeq" id="XP_026727950.1"/>
    </source>
</evidence>
<keyword evidence="2" id="KW-1185">Reference proteome</keyword>
<sequence length="1002" mass="109056">MAKQDDGLFLLEVLIDKIVFVKSPCFSDKDFRTCVTIECPAVEPLEICDDDPGSCVAKSGGPFVKTFNSGKSCLFSLLEGDITKAMSNFPIKISVYKSLPCGCLPTKIVMGEATIDMTKEFIQARKKFLEDPTNVSYQALKDSFRIVGPDGAETGEIVMFLRISCFGKLIITRFQGASGPPNLGAGGQGQSIVDRSCNPRKEFQTSQDPCVCGAAQAAAAIRPGSGVPCTAPCRSGMGRGGVCPTAQDPYNSMPCEDPDDPCFCSGPKPPPKQPMICRNTDHYCLHVPKGALPSLPIYQDLTEDQIMELKTLNKESQLHHVEDQIINIFKNGSSIPCSETATMVDELLQAYPEQSKFSSESVQAKFDHSLSSLYTIRSKRRSVSFSDKVDYVSKSYSHFSSYRKKEYSDMPKSMFGKKETVYMTLFKDFCRHRTSGTQATASINKCLQVSHSNAINNYFVNDPISNYSSTCNTSTIPYSDCPKQVVQDNKVKYSDVYFFGKKRDHNEGMGGTSKMKKHQKQPQKVTAAQVQNDPVNLNTASVQAQSPNNTTAAQTKRTSNGSNNAKLVSIKDTKPCPSTPGGTKGDMVATVSHIRIGPRDPCPVHGMQPCQGPRCIVAASGADEQAPVKVSTMTNPRRGVFELVIRRMNGAPLARNELMLEWTPPPSRPCGSPCGSPCGPMGPFCRPSKCKMIVCRPTPCRPPRCCKKACKKPCGPMPCRPVPCRPVPCRPVPCKRCCKTPCCGKSCQPCKPCVPPPRCRPACVPPRCRPCIPKKCRPCPPPRCNPCAPPVCSPCSPPSCCPPPRCRPCPPPRCKPCPPPRCRPCPPPRCKPCPPPRCRPCPPPPCKAPCLLPCGQPPCGASCSSPCTSPCKSSPCLRPCPVGYRKLPRKTRSQPKIKAHRKFISPCLNRSKACPVVRSRSVPGPCITCCSASICPPRKCCSVFPCPSRKYCPIYVCSARKCFPKPCPPAKCCQLPCPPRKCCSVYPCKPVKCCKSSCSTCC</sequence>
<dbReference type="RefSeq" id="XP_026727950.1">
    <property type="nucleotide sequence ID" value="XM_026872149.1"/>
</dbReference>
<dbReference type="KEGG" id="tnl:113494029"/>
<feature type="compositionally biased region" description="Polar residues" evidence="1">
    <location>
        <begin position="541"/>
        <end position="566"/>
    </location>
</feature>
<protein>
    <submittedName>
        <fullName evidence="3">Uncharacterized protein LOC113494029</fullName>
    </submittedName>
</protein>
<gene>
    <name evidence="3" type="primary">LOC113494029</name>
</gene>
<dbReference type="AlphaFoldDB" id="A0A7E5VI06"/>